<dbReference type="NCBIfam" id="NF047389">
    <property type="entry name" value="ATPase_Sll1717"/>
    <property type="match status" value="1"/>
</dbReference>
<dbReference type="InterPro" id="IPR059206">
    <property type="entry name" value="Sll1717-like"/>
</dbReference>
<keyword evidence="2" id="KW-1185">Reference proteome</keyword>
<dbReference type="RefSeq" id="WP_285671777.1">
    <property type="nucleotide sequence ID" value="NZ_BSYI01000015.1"/>
</dbReference>
<proteinExistence type="predicted"/>
<name>A0ABQ6LI81_9RHOB</name>
<organism evidence="1 2">
    <name type="scientific">Paralimibaculum aggregatum</name>
    <dbReference type="NCBI Taxonomy" id="3036245"/>
    <lineage>
        <taxon>Bacteria</taxon>
        <taxon>Pseudomonadati</taxon>
        <taxon>Pseudomonadota</taxon>
        <taxon>Alphaproteobacteria</taxon>
        <taxon>Rhodobacterales</taxon>
        <taxon>Paracoccaceae</taxon>
        <taxon>Paralimibaculum</taxon>
    </lineage>
</organism>
<reference evidence="1 2" key="1">
    <citation type="submission" date="2023-04" db="EMBL/GenBank/DDBJ databases">
        <title>Marinoamorphus aggregata gen. nov., sp. Nov., isolate from tissue of brittle star Ophioplocus japonicus.</title>
        <authorList>
            <person name="Kawano K."/>
            <person name="Sawayama S."/>
            <person name="Nakagawa S."/>
        </authorList>
    </citation>
    <scope>NUCLEOTIDE SEQUENCE [LARGE SCALE GENOMIC DNA]</scope>
    <source>
        <strain evidence="1 2">NKW23</strain>
    </source>
</reference>
<evidence type="ECO:0000313" key="2">
    <source>
        <dbReference type="Proteomes" id="UP001239909"/>
    </source>
</evidence>
<comment type="caution">
    <text evidence="1">The sequence shown here is derived from an EMBL/GenBank/DDBJ whole genome shotgun (WGS) entry which is preliminary data.</text>
</comment>
<accession>A0ABQ6LI81</accession>
<evidence type="ECO:0000313" key="1">
    <source>
        <dbReference type="EMBL" id="GMG82980.1"/>
    </source>
</evidence>
<sequence length="480" mass="54755">MERINKFKEINFGFASAEKEFEELPSLLTDGFFDMKGMVHEITETSKFVCLGDKGSGKTSLGRHISLMGKSDPMQFDRQLLLEDISYTAFSKIVRGKDEPEAKYPTAWSWILLIVVLDMLRGDHSIDAEASVELNRINDIFAGAGLVGSDNINKIILSAGKKGFSVGVPQYAQISYESGGRSEIYDIPNHVESFKSLILRANTKAKHFIILDGLDDILTKRGRQYDVLGALIFETQRLNGFFRENGLKIKIVILCRQDLFTRVSGANKNKIRQNFSIVLDWYHDPNSPGRSMLVELANHRAKASTGEGSDILEYFQKGLIDGKRVYHYLLDLTRHRPRDFIVLLSSIQEMMHKSPIDRTQILSGVRKYSQDYFLPEVMDELYGFVPQDVLSDLFGEVSKLKRREFQFFEAKSKIESRFGDGLDIEGIFNVLYDCGAIGNTYKDHRNNKYYSFKFRNQASKFNSSESIMMHRGLWKALNLA</sequence>
<protein>
    <submittedName>
        <fullName evidence="1">FunZ protein</fullName>
    </submittedName>
</protein>
<dbReference type="Proteomes" id="UP001239909">
    <property type="component" value="Unassembled WGS sequence"/>
</dbReference>
<dbReference type="EMBL" id="BSYI01000015">
    <property type="protein sequence ID" value="GMG82980.1"/>
    <property type="molecule type" value="Genomic_DNA"/>
</dbReference>
<gene>
    <name evidence="1" type="ORF">LNKW23_21930</name>
</gene>